<organism evidence="9 10">
    <name type="scientific">Rhodococcus erythropolis (strain PR4 / NBRC 100887)</name>
    <dbReference type="NCBI Taxonomy" id="234621"/>
    <lineage>
        <taxon>Bacteria</taxon>
        <taxon>Bacillati</taxon>
        <taxon>Actinomycetota</taxon>
        <taxon>Actinomycetes</taxon>
        <taxon>Mycobacteriales</taxon>
        <taxon>Nocardiaceae</taxon>
        <taxon>Rhodococcus</taxon>
        <taxon>Rhodococcus erythropolis group</taxon>
    </lineage>
</organism>
<keyword evidence="5 9" id="KW-0456">Lyase</keyword>
<dbReference type="Gene3D" id="3.90.226.10">
    <property type="entry name" value="2-enoyl-CoA Hydratase, Chain A, domain 1"/>
    <property type="match status" value="1"/>
</dbReference>
<dbReference type="EMBL" id="AP008957">
    <property type="protein sequence ID" value="BAH35871.1"/>
    <property type="molecule type" value="Genomic_DNA"/>
</dbReference>
<dbReference type="GO" id="GO:0018812">
    <property type="term" value="F:3-hydroxyacyl-CoA dehydratase activity"/>
    <property type="evidence" value="ECO:0007669"/>
    <property type="project" value="RHEA"/>
</dbReference>
<keyword evidence="4" id="KW-0443">Lipid metabolism</keyword>
<dbReference type="AlphaFoldDB" id="C0ZQV3"/>
<dbReference type="SUPFAM" id="SSF52096">
    <property type="entry name" value="ClpP/crotonase"/>
    <property type="match status" value="1"/>
</dbReference>
<comment type="catalytic activity">
    <reaction evidence="6">
        <text>a (3S)-3-hydroxyacyl-CoA = a (2E)-enoyl-CoA + H2O</text>
        <dbReference type="Rhea" id="RHEA:16105"/>
        <dbReference type="ChEBI" id="CHEBI:15377"/>
        <dbReference type="ChEBI" id="CHEBI:57318"/>
        <dbReference type="ChEBI" id="CHEBI:58856"/>
        <dbReference type="EC" id="4.2.1.17"/>
    </reaction>
</comment>
<gene>
    <name evidence="9" type="ordered locus">RER_51630</name>
</gene>
<comment type="similarity">
    <text evidence="2 8">Belongs to the enoyl-CoA hydratase/isomerase family.</text>
</comment>
<dbReference type="InterPro" id="IPR029045">
    <property type="entry name" value="ClpP/crotonase-like_dom_sf"/>
</dbReference>
<evidence type="ECO:0000313" key="10">
    <source>
        <dbReference type="Proteomes" id="UP000002204"/>
    </source>
</evidence>
<dbReference type="KEGG" id="rer:RER_51630"/>
<evidence type="ECO:0000256" key="8">
    <source>
        <dbReference type="RuleBase" id="RU003707"/>
    </source>
</evidence>
<accession>C0ZQV3</accession>
<dbReference type="eggNOG" id="COG1024">
    <property type="taxonomic scope" value="Bacteria"/>
</dbReference>
<protein>
    <submittedName>
        <fullName evidence="9">Putative enoyl-CoA hydratase</fullName>
        <ecNumber evidence="9">4.2.1.17</ecNumber>
    </submittedName>
</protein>
<evidence type="ECO:0000256" key="4">
    <source>
        <dbReference type="ARBA" id="ARBA00023098"/>
    </source>
</evidence>
<dbReference type="PANTHER" id="PTHR11941:SF169">
    <property type="entry name" value="(7AS)-7A-METHYL-1,5-DIOXO-2,3,5,6,7,7A-HEXAHYDRO-1H-INDENE-CARBOXYL-COA HYDROLASE"/>
    <property type="match status" value="1"/>
</dbReference>
<dbReference type="GO" id="GO:0006635">
    <property type="term" value="P:fatty acid beta-oxidation"/>
    <property type="evidence" value="ECO:0007669"/>
    <property type="project" value="TreeGrafter"/>
</dbReference>
<comment type="catalytic activity">
    <reaction evidence="7">
        <text>a 4-saturated-(3S)-3-hydroxyacyl-CoA = a (3E)-enoyl-CoA + H2O</text>
        <dbReference type="Rhea" id="RHEA:20724"/>
        <dbReference type="ChEBI" id="CHEBI:15377"/>
        <dbReference type="ChEBI" id="CHEBI:58521"/>
        <dbReference type="ChEBI" id="CHEBI:137480"/>
        <dbReference type="EC" id="4.2.1.17"/>
    </reaction>
</comment>
<proteinExistence type="inferred from homology"/>
<dbReference type="PROSITE" id="PS00166">
    <property type="entry name" value="ENOYL_COA_HYDRATASE"/>
    <property type="match status" value="1"/>
</dbReference>
<reference evidence="9 10" key="2">
    <citation type="journal article" date="2006" name="Environ. Microbiol.">
        <title>Sequence analysis of three plasmids harboured in Rhodococcus erythropolis strain PR4.</title>
        <authorList>
            <person name="Sekine M."/>
            <person name="Tanikawa S."/>
            <person name="Omata S."/>
            <person name="Saito M."/>
            <person name="Fujisawa T."/>
            <person name="Tsukatani N."/>
            <person name="Tajima T."/>
            <person name="Sekigawa T."/>
            <person name="Kosugi H."/>
            <person name="Matsuo Y."/>
            <person name="Nishiko R."/>
            <person name="Imamura K."/>
            <person name="Ito M."/>
            <person name="Narita H."/>
            <person name="Tago S."/>
            <person name="Fujita N."/>
            <person name="Harayama S."/>
        </authorList>
    </citation>
    <scope>NUCLEOTIDE SEQUENCE [LARGE SCALE GENOMIC DNA]</scope>
    <source>
        <strain evidence="10">PR4 / NBRC 100887</strain>
    </source>
</reference>
<sequence>MDYSPIMSTVSTERHDRVLIVRIEREERRNAINRETAEGIEAALNLLDDDPSLWVGIITGTPNIFCAGTDIRERADLRMPRGGEYGVIRRQRNKPLIAAVEGYALGGGFEIALACDLIVASATAQFGLPETKRGLVATSGALFRAPRALPINVARELLITGRTLDPDRAKDLGVVNAVTAPGKALDEALVMAAEICESSPTSVSLSLKAIDALYAEADTAGWTITDDAKDAVLRSPDIAEGLDAFASRRTPQWSGLPPT</sequence>
<evidence type="ECO:0000313" key="9">
    <source>
        <dbReference type="EMBL" id="BAH35871.1"/>
    </source>
</evidence>
<evidence type="ECO:0000256" key="3">
    <source>
        <dbReference type="ARBA" id="ARBA00022832"/>
    </source>
</evidence>
<dbReference type="InterPro" id="IPR018376">
    <property type="entry name" value="Enoyl-CoA_hyd/isom_CS"/>
</dbReference>
<evidence type="ECO:0000256" key="2">
    <source>
        <dbReference type="ARBA" id="ARBA00005254"/>
    </source>
</evidence>
<evidence type="ECO:0000256" key="6">
    <source>
        <dbReference type="ARBA" id="ARBA00023709"/>
    </source>
</evidence>
<dbReference type="PANTHER" id="PTHR11941">
    <property type="entry name" value="ENOYL-COA HYDRATASE-RELATED"/>
    <property type="match status" value="1"/>
</dbReference>
<reference evidence="10" key="1">
    <citation type="submission" date="2005-03" db="EMBL/GenBank/DDBJ databases">
        <title>Comparison of the complete genome sequences of Rhodococcus erythropolis PR4 and Rhodococcus opacus B4.</title>
        <authorList>
            <person name="Takarada H."/>
            <person name="Sekine M."/>
            <person name="Hosoyama A."/>
            <person name="Yamada R."/>
            <person name="Fujisawa T."/>
            <person name="Omata S."/>
            <person name="Shimizu A."/>
            <person name="Tsukatani N."/>
            <person name="Tanikawa S."/>
            <person name="Fujita N."/>
            <person name="Harayama S."/>
        </authorList>
    </citation>
    <scope>NUCLEOTIDE SEQUENCE [LARGE SCALE GENOMIC DNA]</scope>
    <source>
        <strain evidence="10">PR4 / NBRC 100887</strain>
    </source>
</reference>
<name>C0ZQV3_RHOE4</name>
<keyword evidence="3" id="KW-0276">Fatty acid metabolism</keyword>
<dbReference type="Pfam" id="PF00378">
    <property type="entry name" value="ECH_1"/>
    <property type="match status" value="1"/>
</dbReference>
<dbReference type="HOGENOM" id="CLU_009834_7_4_11"/>
<dbReference type="Proteomes" id="UP000002204">
    <property type="component" value="Chromosome"/>
</dbReference>
<comment type="function">
    <text evidence="1">Could possibly oxidize fatty acids using specific components.</text>
</comment>
<dbReference type="CDD" id="cd06558">
    <property type="entry name" value="crotonase-like"/>
    <property type="match status" value="1"/>
</dbReference>
<evidence type="ECO:0000256" key="7">
    <source>
        <dbReference type="ARBA" id="ARBA00023717"/>
    </source>
</evidence>
<dbReference type="InterPro" id="IPR001753">
    <property type="entry name" value="Enoyl-CoA_hydra/iso"/>
</dbReference>
<dbReference type="EC" id="4.2.1.17" evidence="9"/>
<evidence type="ECO:0000256" key="1">
    <source>
        <dbReference type="ARBA" id="ARBA00002994"/>
    </source>
</evidence>
<evidence type="ECO:0000256" key="5">
    <source>
        <dbReference type="ARBA" id="ARBA00023239"/>
    </source>
</evidence>